<sequence>HCVLVVNARQFRMHECRDVDVYLWCNSNPIIEDCEDVRFAPLPETYRSEVDGGRENRWEKVEDFKWLRAEPSPNWRRMGEQERIEERVWKEVVPGGVGVGLSDILKAVGLEKEK</sequence>
<feature type="non-terminal residue" evidence="1">
    <location>
        <position position="1"/>
    </location>
</feature>
<dbReference type="Proteomes" id="UP001186974">
    <property type="component" value="Unassembled WGS sequence"/>
</dbReference>
<protein>
    <submittedName>
        <fullName evidence="1">Uncharacterized protein</fullName>
    </submittedName>
</protein>
<evidence type="ECO:0000313" key="2">
    <source>
        <dbReference type="Proteomes" id="UP001186974"/>
    </source>
</evidence>
<proteinExistence type="predicted"/>
<keyword evidence="2" id="KW-1185">Reference proteome</keyword>
<name>A0ACC3CSD4_9PEZI</name>
<gene>
    <name evidence="1" type="ORF">LTS18_002554</name>
</gene>
<organism evidence="1 2">
    <name type="scientific">Coniosporium uncinatum</name>
    <dbReference type="NCBI Taxonomy" id="93489"/>
    <lineage>
        <taxon>Eukaryota</taxon>
        <taxon>Fungi</taxon>
        <taxon>Dikarya</taxon>
        <taxon>Ascomycota</taxon>
        <taxon>Pezizomycotina</taxon>
        <taxon>Dothideomycetes</taxon>
        <taxon>Dothideomycetes incertae sedis</taxon>
        <taxon>Coniosporium</taxon>
    </lineage>
</organism>
<evidence type="ECO:0000313" key="1">
    <source>
        <dbReference type="EMBL" id="KAK3043958.1"/>
    </source>
</evidence>
<reference evidence="1" key="1">
    <citation type="submission" date="2024-09" db="EMBL/GenBank/DDBJ databases">
        <title>Black Yeasts Isolated from many extreme environments.</title>
        <authorList>
            <person name="Coleine C."/>
            <person name="Stajich J.E."/>
            <person name="Selbmann L."/>
        </authorList>
    </citation>
    <scope>NUCLEOTIDE SEQUENCE</scope>
    <source>
        <strain evidence="1">CCFEE 5737</strain>
    </source>
</reference>
<comment type="caution">
    <text evidence="1">The sequence shown here is derived from an EMBL/GenBank/DDBJ whole genome shotgun (WGS) entry which is preliminary data.</text>
</comment>
<accession>A0ACC3CSD4</accession>
<dbReference type="EMBL" id="JAWDJW010012631">
    <property type="protein sequence ID" value="KAK3043958.1"/>
    <property type="molecule type" value="Genomic_DNA"/>
</dbReference>